<evidence type="ECO:0000256" key="2">
    <source>
        <dbReference type="SAM" id="SignalP"/>
    </source>
</evidence>
<accession>A0A9P6KNB6</accession>
<protein>
    <submittedName>
        <fullName evidence="3">Uncharacterized protein</fullName>
    </submittedName>
</protein>
<evidence type="ECO:0000256" key="1">
    <source>
        <dbReference type="SAM" id="Phobius"/>
    </source>
</evidence>
<keyword evidence="1" id="KW-0472">Membrane</keyword>
<dbReference type="Proteomes" id="UP000756921">
    <property type="component" value="Unassembled WGS sequence"/>
</dbReference>
<dbReference type="OrthoDB" id="5369591at2759"/>
<reference evidence="3" key="1">
    <citation type="journal article" date="2020" name="Mol. Plant Microbe Interact.">
        <title>Genome Sequence of the Biocontrol Agent Coniothyrium minitans strain Conio (IMI 134523).</title>
        <authorList>
            <person name="Patel D."/>
            <person name="Shittu T.A."/>
            <person name="Baroncelli R."/>
            <person name="Muthumeenakshi S."/>
            <person name="Osborne T.H."/>
            <person name="Janganan T.K."/>
            <person name="Sreenivasaprasad S."/>
        </authorList>
    </citation>
    <scope>NUCLEOTIDE SEQUENCE</scope>
    <source>
        <strain evidence="3">Conio</strain>
    </source>
</reference>
<name>A0A9P6KNB6_9PLEO</name>
<comment type="caution">
    <text evidence="3">The sequence shown here is derived from an EMBL/GenBank/DDBJ whole genome shotgun (WGS) entry which is preliminary data.</text>
</comment>
<dbReference type="AlphaFoldDB" id="A0A9P6KNB6"/>
<evidence type="ECO:0000313" key="3">
    <source>
        <dbReference type="EMBL" id="KAF9733433.1"/>
    </source>
</evidence>
<keyword evidence="1" id="KW-0812">Transmembrane</keyword>
<gene>
    <name evidence="3" type="ORF">PMIN01_09116</name>
</gene>
<keyword evidence="4" id="KW-1185">Reference proteome</keyword>
<feature type="transmembrane region" description="Helical" evidence="1">
    <location>
        <begin position="228"/>
        <end position="245"/>
    </location>
</feature>
<organism evidence="3 4">
    <name type="scientific">Paraphaeosphaeria minitans</name>
    <dbReference type="NCBI Taxonomy" id="565426"/>
    <lineage>
        <taxon>Eukaryota</taxon>
        <taxon>Fungi</taxon>
        <taxon>Dikarya</taxon>
        <taxon>Ascomycota</taxon>
        <taxon>Pezizomycotina</taxon>
        <taxon>Dothideomycetes</taxon>
        <taxon>Pleosporomycetidae</taxon>
        <taxon>Pleosporales</taxon>
        <taxon>Massarineae</taxon>
        <taxon>Didymosphaeriaceae</taxon>
        <taxon>Paraphaeosphaeria</taxon>
    </lineage>
</organism>
<proteinExistence type="predicted"/>
<evidence type="ECO:0000313" key="4">
    <source>
        <dbReference type="Proteomes" id="UP000756921"/>
    </source>
</evidence>
<feature type="chain" id="PRO_5040447705" evidence="2">
    <location>
        <begin position="20"/>
        <end position="246"/>
    </location>
</feature>
<dbReference type="EMBL" id="WJXW01000009">
    <property type="protein sequence ID" value="KAF9733433.1"/>
    <property type="molecule type" value="Genomic_DNA"/>
</dbReference>
<keyword evidence="2" id="KW-0732">Signal</keyword>
<sequence>MRSWAASAALALVASTATASLTHIGNITLFSDTTCSDPVFINSWGLGRDFCAKVDNSASSPVDVPFRSYILNERPWCDTGSMPYLNVYHDETCAELIRSSSYDPGGPDADGRCVAPGGNYRAMAFVCDGFDGAWGRQDVSTVVSSEEAEASTTETSDVATLDSTAASAMSSSSIAVMSPASSRPSASVEIQATTAATITASATNGTGTAPSATTPAPTSAFTGAGSNLGIHAAAAVFGLAFVVLLA</sequence>
<feature type="signal peptide" evidence="2">
    <location>
        <begin position="1"/>
        <end position="19"/>
    </location>
</feature>
<keyword evidence="1" id="KW-1133">Transmembrane helix</keyword>